<evidence type="ECO:0000256" key="1">
    <source>
        <dbReference type="ARBA" id="ARBA00005436"/>
    </source>
</evidence>
<dbReference type="GO" id="GO:0005840">
    <property type="term" value="C:ribosome"/>
    <property type="evidence" value="ECO:0007669"/>
    <property type="project" value="UniProtKB-KW"/>
</dbReference>
<protein>
    <submittedName>
        <fullName evidence="5">Ribosomal protein, large, P1</fullName>
    </submittedName>
</protein>
<dbReference type="GO" id="GO:0003735">
    <property type="term" value="F:structural constituent of ribosome"/>
    <property type="evidence" value="ECO:0007669"/>
    <property type="project" value="InterPro"/>
</dbReference>
<dbReference type="FunFam" id="1.10.10.1410:FF:000002">
    <property type="entry name" value="60S acidic ribosomal protein P2"/>
    <property type="match status" value="1"/>
</dbReference>
<dbReference type="HAMAP" id="MF_01478">
    <property type="entry name" value="Ribosomal_L12_arch"/>
    <property type="match status" value="1"/>
</dbReference>
<keyword evidence="2 5" id="KW-0689">Ribosomal protein</keyword>
<dbReference type="InterPro" id="IPR038716">
    <property type="entry name" value="P1/P2_N_sf"/>
</dbReference>
<feature type="region of interest" description="Disordered" evidence="4">
    <location>
        <begin position="90"/>
        <end position="115"/>
    </location>
</feature>
<evidence type="ECO:0000313" key="5">
    <source>
        <dbReference type="EMBL" id="KAF6002187.1"/>
    </source>
</evidence>
<dbReference type="GO" id="GO:0006414">
    <property type="term" value="P:translational elongation"/>
    <property type="evidence" value="ECO:0007669"/>
    <property type="project" value="InterPro"/>
</dbReference>
<evidence type="ECO:0000256" key="2">
    <source>
        <dbReference type="ARBA" id="ARBA00022980"/>
    </source>
</evidence>
<dbReference type="InterPro" id="IPR027534">
    <property type="entry name" value="Ribosomal_P1/P2"/>
</dbReference>
<dbReference type="Gene3D" id="1.10.10.1410">
    <property type="match status" value="1"/>
</dbReference>
<evidence type="ECO:0000313" key="6">
    <source>
        <dbReference type="Proteomes" id="UP000530660"/>
    </source>
</evidence>
<name>A0A7J7II44_9RHOD</name>
<dbReference type="PANTHER" id="PTHR45696">
    <property type="entry name" value="60S ACIDIC RIBOSOMAL PROTEIN P1"/>
    <property type="match status" value="1"/>
</dbReference>
<dbReference type="Proteomes" id="UP000530660">
    <property type="component" value="Unassembled WGS sequence"/>
</dbReference>
<comment type="caution">
    <text evidence="5">The sequence shown here is derived from an EMBL/GenBank/DDBJ whole genome shotgun (WGS) entry which is preliminary data.</text>
</comment>
<dbReference type="PANTHER" id="PTHR45696:SF10">
    <property type="entry name" value="LARGE RIBOSOMAL SUBUNIT PROTEIN P1"/>
    <property type="match status" value="1"/>
</dbReference>
<evidence type="ECO:0000256" key="3">
    <source>
        <dbReference type="ARBA" id="ARBA00023274"/>
    </source>
</evidence>
<comment type="similarity">
    <text evidence="1">Belongs to the eukaryotic ribosomal protein P1/P2 family.</text>
</comment>
<reference evidence="5 6" key="1">
    <citation type="journal article" date="2020" name="J. Phycol.">
        <title>Comparative genome analysis reveals Cyanidiococcus gen. nov., a new extremophilic red algal genus sister to Cyanidioschyzon (Cyanidioschyzonaceae, Rhodophyta).</title>
        <authorList>
            <person name="Liu S.-L."/>
            <person name="Chiang Y.-R."/>
            <person name="Yoon H.S."/>
            <person name="Fu H.-Y."/>
        </authorList>
    </citation>
    <scope>NUCLEOTIDE SEQUENCE [LARGE SCALE GENOMIC DNA]</scope>
    <source>
        <strain evidence="5 6">THAL066</strain>
    </source>
</reference>
<gene>
    <name evidence="5" type="primary">RPLP1</name>
    <name evidence="5" type="ORF">F1559_002101</name>
</gene>
<dbReference type="EMBL" id="VWRR01000011">
    <property type="protein sequence ID" value="KAF6002187.1"/>
    <property type="molecule type" value="Genomic_DNA"/>
</dbReference>
<dbReference type="Pfam" id="PF00428">
    <property type="entry name" value="Ribosomal_60s"/>
    <property type="match status" value="1"/>
</dbReference>
<keyword evidence="3" id="KW-0687">Ribonucleoprotein</keyword>
<keyword evidence="6" id="KW-1185">Reference proteome</keyword>
<dbReference type="GO" id="GO:1990904">
    <property type="term" value="C:ribonucleoprotein complex"/>
    <property type="evidence" value="ECO:0007669"/>
    <property type="project" value="UniProtKB-KW"/>
</dbReference>
<organism evidence="5 6">
    <name type="scientific">Cyanidiococcus yangmingshanensis</name>
    <dbReference type="NCBI Taxonomy" id="2690220"/>
    <lineage>
        <taxon>Eukaryota</taxon>
        <taxon>Rhodophyta</taxon>
        <taxon>Bangiophyceae</taxon>
        <taxon>Cyanidiales</taxon>
        <taxon>Cyanidiaceae</taxon>
        <taxon>Cyanidiococcus</taxon>
    </lineage>
</organism>
<proteinExistence type="inferred from homology"/>
<evidence type="ECO:0000256" key="4">
    <source>
        <dbReference type="SAM" id="MobiDB-lite"/>
    </source>
</evidence>
<accession>A0A7J7II44</accession>
<dbReference type="OrthoDB" id="2194681at2759"/>
<dbReference type="AlphaFoldDB" id="A0A7J7II44"/>
<sequence length="115" mass="11754">MESLETTQLALAYAALLLHDAEAEVNADNLKAVLTAAGIDLENFWYGMFARAMKGADLDGMISSLGSAPTVVAAPSAAALQGSGTAGAAAAAATEEKKEEAKEESDEDLGFGLFD</sequence>